<dbReference type="InterPro" id="IPR001737">
    <property type="entry name" value="KsgA/Erm"/>
</dbReference>
<dbReference type="SUPFAM" id="SSF53335">
    <property type="entry name" value="S-adenosyl-L-methionine-dependent methyltransferases"/>
    <property type="match status" value="1"/>
</dbReference>
<dbReference type="VEuPathDB" id="AmoebaDB:ACA1_006580"/>
<dbReference type="GO" id="GO:0034246">
    <property type="term" value="F:mitochondrial transcription factor activity"/>
    <property type="evidence" value="ECO:0007669"/>
    <property type="project" value="TreeGrafter"/>
</dbReference>
<evidence type="ECO:0000256" key="6">
    <source>
        <dbReference type="ARBA" id="ARBA00022884"/>
    </source>
</evidence>
<comment type="subcellular location">
    <subcellularLocation>
        <location evidence="1">Mitochondrion</location>
    </subcellularLocation>
</comment>
<dbReference type="InterPro" id="IPR020596">
    <property type="entry name" value="rRNA_Ade_Mease_Trfase_CS"/>
</dbReference>
<dbReference type="NCBIfam" id="TIGR00755">
    <property type="entry name" value="ksgA"/>
    <property type="match status" value="1"/>
</dbReference>
<sequence>MLKLPPMPTPRELVRLYRLSAVKELSQNFILDLNVTDKLARAAGPLRGSTVIEVGPGPGSLTRSLLTNGARKVIVVEKDKRFMPALETLQQASGGRLELVFGDMLKIDERDLLKNEPKAENWADESPVRIVGNLPFAVATELLLKWLRQIPEREGPFAHGRASMTLMFQLEVGKRIEARSGTSEYGRLSVMTQQSCTAQTCFNVPASVFVPPPKVTGTMVRIEPRVTPLAPAPVKELEVVCRQVFGQRRKMLSNAITTLGEGSLPLIARAGLDPTKRPDALTVEEWCSLARAYKEWMDEMKTSSFNI</sequence>
<evidence type="ECO:0000256" key="7">
    <source>
        <dbReference type="ARBA" id="ARBA00022946"/>
    </source>
</evidence>
<evidence type="ECO:0000256" key="8">
    <source>
        <dbReference type="ARBA" id="ARBA00023015"/>
    </source>
</evidence>
<evidence type="ECO:0000256" key="5">
    <source>
        <dbReference type="ARBA" id="ARBA00022691"/>
    </source>
</evidence>
<accession>Q1A706</accession>
<keyword evidence="5 11" id="KW-0949">S-adenosyl-L-methionine</keyword>
<dbReference type="Gene3D" id="3.40.50.150">
    <property type="entry name" value="Vaccinia Virus protein VP39"/>
    <property type="match status" value="1"/>
</dbReference>
<comment type="similarity">
    <text evidence="11 12">Belongs to the class I-like SAM-binding methyltransferase superfamily. rRNA adenine N(6)-methyltransferase family.</text>
</comment>
<keyword evidence="6 11" id="KW-0694">RNA-binding</keyword>
<dbReference type="PROSITE" id="PS01131">
    <property type="entry name" value="RRNA_A_DIMETH"/>
    <property type="match status" value="1"/>
</dbReference>
<evidence type="ECO:0000256" key="1">
    <source>
        <dbReference type="ARBA" id="ARBA00004173"/>
    </source>
</evidence>
<dbReference type="GO" id="GO:0000179">
    <property type="term" value="F:rRNA (adenine-N6,N6-)-dimethyltransferase activity"/>
    <property type="evidence" value="ECO:0007669"/>
    <property type="project" value="UniProtKB-UniRule"/>
</dbReference>
<dbReference type="SMART" id="SM00650">
    <property type="entry name" value="rADc"/>
    <property type="match status" value="1"/>
</dbReference>
<name>Q1A706_ACACA</name>
<keyword evidence="2 12" id="KW-0698">rRNA processing</keyword>
<dbReference type="HAMAP" id="MF_00607">
    <property type="entry name" value="16SrRNA_methyltr_A"/>
    <property type="match status" value="1"/>
</dbReference>
<keyword evidence="9" id="KW-0496">Mitochondrion</keyword>
<evidence type="ECO:0000256" key="12">
    <source>
        <dbReference type="RuleBase" id="RU362106"/>
    </source>
</evidence>
<evidence type="ECO:0000256" key="11">
    <source>
        <dbReference type="PROSITE-ProRule" id="PRU01026"/>
    </source>
</evidence>
<feature type="binding site" evidence="11">
    <location>
        <position position="30"/>
    </location>
    <ligand>
        <name>S-adenosyl-L-methionine</name>
        <dbReference type="ChEBI" id="CHEBI:59789"/>
    </ligand>
</feature>
<keyword evidence="4 11" id="KW-0808">Transferase</keyword>
<dbReference type="PANTHER" id="PTHR11727">
    <property type="entry name" value="DIMETHYLADENOSINE TRANSFERASE"/>
    <property type="match status" value="1"/>
</dbReference>
<evidence type="ECO:0000256" key="4">
    <source>
        <dbReference type="ARBA" id="ARBA00022679"/>
    </source>
</evidence>
<dbReference type="CDD" id="cd02440">
    <property type="entry name" value="AdoMet_MTases"/>
    <property type="match status" value="1"/>
</dbReference>
<dbReference type="Gene3D" id="1.10.8.100">
    <property type="entry name" value="Ribosomal RNA adenine dimethylase-like, domain 2"/>
    <property type="match status" value="1"/>
</dbReference>
<evidence type="ECO:0000256" key="2">
    <source>
        <dbReference type="ARBA" id="ARBA00022552"/>
    </source>
</evidence>
<dbReference type="InterPro" id="IPR029063">
    <property type="entry name" value="SAM-dependent_MTases_sf"/>
</dbReference>
<dbReference type="EMBL" id="DQ295024">
    <property type="protein sequence ID" value="ABB97063.1"/>
    <property type="molecule type" value="Genomic_DNA"/>
</dbReference>
<evidence type="ECO:0000313" key="14">
    <source>
        <dbReference type="EMBL" id="ABB97063.1"/>
    </source>
</evidence>
<dbReference type="GO" id="GO:0005759">
    <property type="term" value="C:mitochondrial matrix"/>
    <property type="evidence" value="ECO:0007669"/>
    <property type="project" value="TreeGrafter"/>
</dbReference>
<feature type="binding site" evidence="11">
    <location>
        <position position="55"/>
    </location>
    <ligand>
        <name>S-adenosyl-L-methionine</name>
        <dbReference type="ChEBI" id="CHEBI:59789"/>
    </ligand>
</feature>
<dbReference type="InterPro" id="IPR011530">
    <property type="entry name" value="rRNA_adenine_dimethylase"/>
</dbReference>
<dbReference type="PROSITE" id="PS51689">
    <property type="entry name" value="SAM_RNA_A_N6_MT"/>
    <property type="match status" value="1"/>
</dbReference>
<evidence type="ECO:0000256" key="3">
    <source>
        <dbReference type="ARBA" id="ARBA00022603"/>
    </source>
</evidence>
<proteinExistence type="inferred from homology"/>
<dbReference type="GO" id="GO:0006391">
    <property type="term" value="P:transcription initiation at mitochondrial promoter"/>
    <property type="evidence" value="ECO:0007669"/>
    <property type="project" value="TreeGrafter"/>
</dbReference>
<dbReference type="GO" id="GO:0003723">
    <property type="term" value="F:RNA binding"/>
    <property type="evidence" value="ECO:0007669"/>
    <property type="project" value="UniProtKB-UniRule"/>
</dbReference>
<feature type="binding site" evidence="11">
    <location>
        <position position="28"/>
    </location>
    <ligand>
        <name>S-adenosyl-L-methionine</name>
        <dbReference type="ChEBI" id="CHEBI:59789"/>
    </ligand>
</feature>
<protein>
    <recommendedName>
        <fullName evidence="12">rRNA adenine N(6)-methyltransferase</fullName>
        <ecNumber evidence="12">2.1.1.-</ecNumber>
    </recommendedName>
</protein>
<feature type="binding site" evidence="11">
    <location>
        <position position="103"/>
    </location>
    <ligand>
        <name>S-adenosyl-L-methionine</name>
        <dbReference type="ChEBI" id="CHEBI:59789"/>
    </ligand>
</feature>
<keyword evidence="3 11" id="KW-0489">Methyltransferase</keyword>
<dbReference type="AlphaFoldDB" id="Q1A706"/>
<keyword evidence="7" id="KW-0809">Transit peptide</keyword>
<dbReference type="Pfam" id="PF00398">
    <property type="entry name" value="RrnaAD"/>
    <property type="match status" value="1"/>
</dbReference>
<organism evidence="14">
    <name type="scientific">Acanthamoeba castellanii</name>
    <name type="common">Amoeba</name>
    <dbReference type="NCBI Taxonomy" id="5755"/>
    <lineage>
        <taxon>Eukaryota</taxon>
        <taxon>Amoebozoa</taxon>
        <taxon>Discosea</taxon>
        <taxon>Longamoebia</taxon>
        <taxon>Centramoebida</taxon>
        <taxon>Acanthamoebidae</taxon>
        <taxon>Acanthamoeba</taxon>
    </lineage>
</organism>
<dbReference type="InterPro" id="IPR020598">
    <property type="entry name" value="rRNA_Ade_methylase_Trfase_N"/>
</dbReference>
<evidence type="ECO:0000259" key="13">
    <source>
        <dbReference type="SMART" id="SM00650"/>
    </source>
</evidence>
<feature type="binding site" evidence="11">
    <location>
        <position position="77"/>
    </location>
    <ligand>
        <name>S-adenosyl-L-methionine</name>
        <dbReference type="ChEBI" id="CHEBI:59789"/>
    </ligand>
</feature>
<keyword evidence="10" id="KW-0804">Transcription</keyword>
<dbReference type="InterPro" id="IPR023165">
    <property type="entry name" value="rRNA_Ade_diMease-like_C"/>
</dbReference>
<reference evidence="14" key="1">
    <citation type="journal article" date="2006" name="Mol. Biol. Evol.">
        <title>Homologs of mitochondrial transcription factor B, sparsely distributed within the eukaryotic radiation, are likely derived from the dimethyladenosine methyltransferase of the mitochondrial endosymbiont.</title>
        <authorList>
            <person name="Shutt T.E."/>
            <person name="Gray M.W."/>
        </authorList>
    </citation>
    <scope>NUCLEOTIDE SEQUENCE</scope>
</reference>
<keyword evidence="8" id="KW-0805">Transcription regulation</keyword>
<dbReference type="FunFam" id="3.40.50.150:FF:000109">
    <property type="entry name" value="rRNA adenine N(6)-methyltransferase"/>
    <property type="match status" value="1"/>
</dbReference>
<feature type="binding site" evidence="11">
    <location>
        <position position="133"/>
    </location>
    <ligand>
        <name>S-adenosyl-L-methionine</name>
        <dbReference type="ChEBI" id="CHEBI:59789"/>
    </ligand>
</feature>
<evidence type="ECO:0000256" key="10">
    <source>
        <dbReference type="ARBA" id="ARBA00023163"/>
    </source>
</evidence>
<dbReference type="PANTHER" id="PTHR11727:SF17">
    <property type="entry name" value="DIMETHYLADENOSINE TRANSFERASE 1, MITOCHONDRIAL"/>
    <property type="match status" value="1"/>
</dbReference>
<evidence type="ECO:0000256" key="9">
    <source>
        <dbReference type="ARBA" id="ARBA00023128"/>
    </source>
</evidence>
<dbReference type="EC" id="2.1.1.-" evidence="12"/>
<feature type="domain" description="Ribosomal RNA adenine methylase transferase N-terminal" evidence="13">
    <location>
        <begin position="35"/>
        <end position="226"/>
    </location>
</feature>